<evidence type="ECO:0000256" key="3">
    <source>
        <dbReference type="SAM" id="SignalP"/>
    </source>
</evidence>
<dbReference type="eggNOG" id="COG1879">
    <property type="taxonomic scope" value="Bacteria"/>
</dbReference>
<dbReference type="SUPFAM" id="SSF53822">
    <property type="entry name" value="Periplasmic binding protein-like I"/>
    <property type="match status" value="1"/>
</dbReference>
<dbReference type="AlphaFoldDB" id="K6WAS1"/>
<sequence length="341" mass="34879">MPTTPQGSAGRLRRRVLPALTATVATAVLLAACSSTGGKPDSSGSGGGGAGQANTPRVTIAMVTHAPPGDTFFDIVRAGAQAAADKDNVNLQYSSDPQAPNQANLLQTAIDSKVDGIALTLPSASALAGGVKNAQAAGIPISGFNAGFDDWQALGIKEYFGQNETLAGNAAGERLTQDGAKHVVCVIQAQGQVQLESRCAGTKAKFNGQFETLNVNGEDMTSVASTLTAKLQQDPSIDAVLTLGAPIAMTAVDVVGRSSSSAKIYTFDTNAALVDAIKQGKVQWAIDQQPYLQGYLAVDSLWLEINNGNIIGGGGATLTGPAFIDQSNIDSVADYAKAGTR</sequence>
<name>K6WAS1_9ACTN</name>
<dbReference type="InterPro" id="IPR028082">
    <property type="entry name" value="Peripla_BP_I"/>
</dbReference>
<evidence type="ECO:0000259" key="4">
    <source>
        <dbReference type="Pfam" id="PF13407"/>
    </source>
</evidence>
<evidence type="ECO:0000256" key="2">
    <source>
        <dbReference type="ARBA" id="ARBA00007639"/>
    </source>
</evidence>
<feature type="chain" id="PRO_5038374831" evidence="3">
    <location>
        <begin position="28"/>
        <end position="341"/>
    </location>
</feature>
<dbReference type="RefSeq" id="WP_006333948.1">
    <property type="nucleotide sequence ID" value="NZ_BAHC01000118.1"/>
</dbReference>
<feature type="domain" description="Periplasmic binding protein" evidence="4">
    <location>
        <begin position="61"/>
        <end position="305"/>
    </location>
</feature>
<accession>K6WAS1</accession>
<comment type="similarity">
    <text evidence="2">Belongs to the bacterial solute-binding protein 2 family.</text>
</comment>
<evidence type="ECO:0000313" key="5">
    <source>
        <dbReference type="EMBL" id="GAB90841.1"/>
    </source>
</evidence>
<proteinExistence type="inferred from homology"/>
<dbReference type="Pfam" id="PF13407">
    <property type="entry name" value="Peripla_BP_4"/>
    <property type="match status" value="1"/>
</dbReference>
<keyword evidence="6" id="KW-1185">Reference proteome</keyword>
<dbReference type="EMBL" id="BAHC01000118">
    <property type="protein sequence ID" value="GAB90841.1"/>
    <property type="molecule type" value="Genomic_DNA"/>
</dbReference>
<comment type="subcellular location">
    <subcellularLocation>
        <location evidence="1">Cell envelope</location>
    </subcellularLocation>
</comment>
<dbReference type="InterPro" id="IPR050555">
    <property type="entry name" value="Bact_Solute-Bind_Prot2"/>
</dbReference>
<dbReference type="PANTHER" id="PTHR30036">
    <property type="entry name" value="D-XYLOSE-BINDING PERIPLASMIC PROTEIN"/>
    <property type="match status" value="1"/>
</dbReference>
<dbReference type="Gene3D" id="3.40.50.2300">
    <property type="match status" value="2"/>
</dbReference>
<protein>
    <submittedName>
        <fullName evidence="5">Putative ABC transporter substrate-binding protein</fullName>
    </submittedName>
</protein>
<organism evidence="5 6">
    <name type="scientific">Gordonia rhizosphera NBRC 16068</name>
    <dbReference type="NCBI Taxonomy" id="1108045"/>
    <lineage>
        <taxon>Bacteria</taxon>
        <taxon>Bacillati</taxon>
        <taxon>Actinomycetota</taxon>
        <taxon>Actinomycetes</taxon>
        <taxon>Mycobacteriales</taxon>
        <taxon>Gordoniaceae</taxon>
        <taxon>Gordonia</taxon>
    </lineage>
</organism>
<evidence type="ECO:0000313" key="6">
    <source>
        <dbReference type="Proteomes" id="UP000008363"/>
    </source>
</evidence>
<dbReference type="OrthoDB" id="257716at2"/>
<dbReference type="PANTHER" id="PTHR30036:SF7">
    <property type="entry name" value="ABC TRANSPORTER PERIPLASMIC-BINDING PROTEIN YPHF"/>
    <property type="match status" value="1"/>
</dbReference>
<feature type="signal peptide" evidence="3">
    <location>
        <begin position="1"/>
        <end position="27"/>
    </location>
</feature>
<keyword evidence="3" id="KW-0732">Signal</keyword>
<evidence type="ECO:0000256" key="1">
    <source>
        <dbReference type="ARBA" id="ARBA00004196"/>
    </source>
</evidence>
<dbReference type="InterPro" id="IPR025997">
    <property type="entry name" value="SBP_2_dom"/>
</dbReference>
<dbReference type="Proteomes" id="UP000008363">
    <property type="component" value="Unassembled WGS sequence"/>
</dbReference>
<gene>
    <name evidence="5" type="ORF">GORHZ_118_00580</name>
</gene>
<comment type="caution">
    <text evidence="5">The sequence shown here is derived from an EMBL/GenBank/DDBJ whole genome shotgun (WGS) entry which is preliminary data.</text>
</comment>
<dbReference type="GO" id="GO:0030288">
    <property type="term" value="C:outer membrane-bounded periplasmic space"/>
    <property type="evidence" value="ECO:0007669"/>
    <property type="project" value="TreeGrafter"/>
</dbReference>
<reference evidence="5 6" key="1">
    <citation type="submission" date="2012-08" db="EMBL/GenBank/DDBJ databases">
        <title>Whole genome shotgun sequence of Gordonia rhizosphera NBRC 16068.</title>
        <authorList>
            <person name="Takarada H."/>
            <person name="Isaki S."/>
            <person name="Hosoyama A."/>
            <person name="Tsuchikane K."/>
            <person name="Katsumata H."/>
            <person name="Baba S."/>
            <person name="Ohji S."/>
            <person name="Yamazaki S."/>
            <person name="Fujita N."/>
        </authorList>
    </citation>
    <scope>NUCLEOTIDE SEQUENCE [LARGE SCALE GENOMIC DNA]</scope>
    <source>
        <strain evidence="5 6">NBRC 16068</strain>
    </source>
</reference>
<dbReference type="STRING" id="1108045.GORHZ_118_00580"/>
<dbReference type="GO" id="GO:0030246">
    <property type="term" value="F:carbohydrate binding"/>
    <property type="evidence" value="ECO:0007669"/>
    <property type="project" value="TreeGrafter"/>
</dbReference>